<comment type="cofactor">
    <cofactor evidence="14 15">
        <name>Mn(2+)</name>
        <dbReference type="ChEBI" id="CHEBI:29035"/>
    </cofactor>
    <cofactor evidence="14 15">
        <name>Mg(2+)</name>
        <dbReference type="ChEBI" id="CHEBI:18420"/>
    </cofactor>
    <text evidence="14 15">Manganese or magnesium. Binds 1 divalent metal ion per monomer in the absence of substrate. May bind a second metal ion after substrate binding.</text>
</comment>
<evidence type="ECO:0000256" key="16">
    <source>
        <dbReference type="RuleBase" id="RU003515"/>
    </source>
</evidence>
<dbReference type="NCBIfam" id="NF000595">
    <property type="entry name" value="PRK00015.1-3"/>
    <property type="match status" value="1"/>
</dbReference>
<keyword evidence="12 14" id="KW-0378">Hydrolase</keyword>
<comment type="function">
    <text evidence="3 14 16">Endonuclease that specifically degrades the RNA of RNA-DNA hybrids.</text>
</comment>
<keyword evidence="11 14" id="KW-0255">Endonuclease</keyword>
<evidence type="ECO:0000256" key="8">
    <source>
        <dbReference type="ARBA" id="ARBA00022490"/>
    </source>
</evidence>
<dbReference type="Proteomes" id="UP001326613">
    <property type="component" value="Chromosome"/>
</dbReference>
<dbReference type="CDD" id="cd07182">
    <property type="entry name" value="RNase_HII_bacteria_HII_like"/>
    <property type="match status" value="1"/>
</dbReference>
<dbReference type="HAMAP" id="MF_00052_B">
    <property type="entry name" value="RNase_HII_B"/>
    <property type="match status" value="1"/>
</dbReference>
<keyword evidence="9 14" id="KW-0540">Nuclease</keyword>
<dbReference type="SUPFAM" id="SSF53098">
    <property type="entry name" value="Ribonuclease H-like"/>
    <property type="match status" value="1"/>
</dbReference>
<reference evidence="18 19" key="1">
    <citation type="submission" date="2022-10" db="EMBL/GenBank/DDBJ databases">
        <title>Host association and intracellularity evolved multiple times independently in the Rickettsiales.</title>
        <authorList>
            <person name="Castelli M."/>
            <person name="Nardi T."/>
            <person name="Gammuto L."/>
            <person name="Bellinzona G."/>
            <person name="Sabaneyeva E."/>
            <person name="Potekhin A."/>
            <person name="Serra V."/>
            <person name="Petroni G."/>
            <person name="Sassera D."/>
        </authorList>
    </citation>
    <scope>NUCLEOTIDE SEQUENCE [LARGE SCALE GENOMIC DNA]</scope>
    <source>
        <strain evidence="18 19">Kr 154-4</strain>
    </source>
</reference>
<evidence type="ECO:0000256" key="9">
    <source>
        <dbReference type="ARBA" id="ARBA00022722"/>
    </source>
</evidence>
<evidence type="ECO:0000256" key="6">
    <source>
        <dbReference type="ARBA" id="ARBA00012180"/>
    </source>
</evidence>
<sequence length="203" mass="22544">MTEFLEKIQIPNLLFEQQWPKAIIAGVDEAGRGALAGPVVAAAVIIQQNHLIAGINDSKKLSRTTRESLYNQIIHHYNWAVGMVSAAEIDQTNILIATKKACALAIANLSIVADIVLIDGNMKFTDPRYHSIINGDNLSISIAAASIIAKVTRDHLMFELDQQLPQYSWYQNVGYGTKQHVSAIKLYGLSSYHRKSFKLKNRI</sequence>
<evidence type="ECO:0000256" key="1">
    <source>
        <dbReference type="ARBA" id="ARBA00000077"/>
    </source>
</evidence>
<dbReference type="InterPro" id="IPR024567">
    <property type="entry name" value="RNase_HII/HIII_dom"/>
</dbReference>
<feature type="binding site" evidence="14 15">
    <location>
        <position position="29"/>
    </location>
    <ligand>
        <name>a divalent metal cation</name>
        <dbReference type="ChEBI" id="CHEBI:60240"/>
    </ligand>
</feature>
<feature type="domain" description="RNase H type-2" evidence="17">
    <location>
        <begin position="22"/>
        <end position="203"/>
    </location>
</feature>
<comment type="similarity">
    <text evidence="5 14 16">Belongs to the RNase HII family.</text>
</comment>
<dbReference type="PANTHER" id="PTHR10954">
    <property type="entry name" value="RIBONUCLEASE H2 SUBUNIT A"/>
    <property type="match status" value="1"/>
</dbReference>
<keyword evidence="8 14" id="KW-0963">Cytoplasm</keyword>
<dbReference type="PANTHER" id="PTHR10954:SF18">
    <property type="entry name" value="RIBONUCLEASE HII"/>
    <property type="match status" value="1"/>
</dbReference>
<accession>A0ABZ0UQJ2</accession>
<keyword evidence="19" id="KW-1185">Reference proteome</keyword>
<dbReference type="PROSITE" id="PS51975">
    <property type="entry name" value="RNASE_H_2"/>
    <property type="match status" value="1"/>
</dbReference>
<evidence type="ECO:0000256" key="4">
    <source>
        <dbReference type="ARBA" id="ARBA00004496"/>
    </source>
</evidence>
<feature type="binding site" evidence="14 15">
    <location>
        <position position="119"/>
    </location>
    <ligand>
        <name>a divalent metal cation</name>
        <dbReference type="ChEBI" id="CHEBI:60240"/>
    </ligand>
</feature>
<proteinExistence type="inferred from homology"/>
<comment type="catalytic activity">
    <reaction evidence="1 14 15 16">
        <text>Endonucleolytic cleavage to 5'-phosphomonoester.</text>
        <dbReference type="EC" id="3.1.26.4"/>
    </reaction>
</comment>
<dbReference type="InterPro" id="IPR012337">
    <property type="entry name" value="RNaseH-like_sf"/>
</dbReference>
<keyword evidence="13 14" id="KW-0464">Manganese</keyword>
<dbReference type="Gene3D" id="3.30.420.10">
    <property type="entry name" value="Ribonuclease H-like superfamily/Ribonuclease H"/>
    <property type="match status" value="1"/>
</dbReference>
<evidence type="ECO:0000256" key="14">
    <source>
        <dbReference type="HAMAP-Rule" id="MF_00052"/>
    </source>
</evidence>
<dbReference type="InterPro" id="IPR001352">
    <property type="entry name" value="RNase_HII/HIII"/>
</dbReference>
<evidence type="ECO:0000313" key="18">
    <source>
        <dbReference type="EMBL" id="WPY00317.1"/>
    </source>
</evidence>
<evidence type="ECO:0000256" key="5">
    <source>
        <dbReference type="ARBA" id="ARBA00007383"/>
    </source>
</evidence>
<dbReference type="InterPro" id="IPR022898">
    <property type="entry name" value="RNase_HII"/>
</dbReference>
<keyword evidence="10 14" id="KW-0479">Metal-binding</keyword>
<evidence type="ECO:0000256" key="13">
    <source>
        <dbReference type="ARBA" id="ARBA00023211"/>
    </source>
</evidence>
<evidence type="ECO:0000256" key="2">
    <source>
        <dbReference type="ARBA" id="ARBA00001946"/>
    </source>
</evidence>
<evidence type="ECO:0000256" key="12">
    <source>
        <dbReference type="ARBA" id="ARBA00022801"/>
    </source>
</evidence>
<evidence type="ECO:0000256" key="15">
    <source>
        <dbReference type="PROSITE-ProRule" id="PRU01319"/>
    </source>
</evidence>
<evidence type="ECO:0000256" key="7">
    <source>
        <dbReference type="ARBA" id="ARBA00019179"/>
    </source>
</evidence>
<dbReference type="EMBL" id="CP112932">
    <property type="protein sequence ID" value="WPY00317.1"/>
    <property type="molecule type" value="Genomic_DNA"/>
</dbReference>
<name>A0ABZ0UQJ2_9RICK</name>
<evidence type="ECO:0000256" key="3">
    <source>
        <dbReference type="ARBA" id="ARBA00004065"/>
    </source>
</evidence>
<evidence type="ECO:0000256" key="11">
    <source>
        <dbReference type="ARBA" id="ARBA00022759"/>
    </source>
</evidence>
<dbReference type="EC" id="3.1.26.4" evidence="6 14"/>
<evidence type="ECO:0000259" key="17">
    <source>
        <dbReference type="PROSITE" id="PS51975"/>
    </source>
</evidence>
<feature type="binding site" evidence="14 15">
    <location>
        <position position="28"/>
    </location>
    <ligand>
        <name>a divalent metal cation</name>
        <dbReference type="ChEBI" id="CHEBI:60240"/>
    </ligand>
</feature>
<organism evidence="18 19">
    <name type="scientific">Candidatus Trichorickettsia mobilis</name>
    <dbReference type="NCBI Taxonomy" id="1346319"/>
    <lineage>
        <taxon>Bacteria</taxon>
        <taxon>Pseudomonadati</taxon>
        <taxon>Pseudomonadota</taxon>
        <taxon>Alphaproteobacteria</taxon>
        <taxon>Rickettsiales</taxon>
        <taxon>Rickettsiaceae</taxon>
        <taxon>Rickettsieae</taxon>
        <taxon>Candidatus Trichorickettsia</taxon>
    </lineage>
</organism>
<comment type="cofactor">
    <cofactor evidence="2">
        <name>Mg(2+)</name>
        <dbReference type="ChEBI" id="CHEBI:18420"/>
    </cofactor>
</comment>
<evidence type="ECO:0000256" key="10">
    <source>
        <dbReference type="ARBA" id="ARBA00022723"/>
    </source>
</evidence>
<dbReference type="InterPro" id="IPR036397">
    <property type="entry name" value="RNaseH_sf"/>
</dbReference>
<evidence type="ECO:0000313" key="19">
    <source>
        <dbReference type="Proteomes" id="UP001326613"/>
    </source>
</evidence>
<dbReference type="Pfam" id="PF01351">
    <property type="entry name" value="RNase_HII"/>
    <property type="match status" value="1"/>
</dbReference>
<comment type="subcellular location">
    <subcellularLocation>
        <location evidence="4 14">Cytoplasm</location>
    </subcellularLocation>
</comment>
<protein>
    <recommendedName>
        <fullName evidence="7 14">Ribonuclease HII</fullName>
        <shortName evidence="14">RNase HII</shortName>
        <ecNumber evidence="6 14">3.1.26.4</ecNumber>
    </recommendedName>
</protein>
<gene>
    <name evidence="14" type="primary">rnhB</name>
    <name evidence="18" type="ORF">Trichorick_00189</name>
</gene>